<evidence type="ECO:0000259" key="4">
    <source>
        <dbReference type="Pfam" id="PF00588"/>
    </source>
</evidence>
<reference evidence="6" key="1">
    <citation type="submission" date="2020-10" db="EMBL/GenBank/DDBJ databases">
        <authorList>
            <person name="Gilroy R."/>
        </authorList>
    </citation>
    <scope>NUCLEOTIDE SEQUENCE</scope>
    <source>
        <strain evidence="6">B1-8020</strain>
    </source>
</reference>
<evidence type="ECO:0000313" key="6">
    <source>
        <dbReference type="EMBL" id="MBO8472733.1"/>
    </source>
</evidence>
<dbReference type="SUPFAM" id="SSF55315">
    <property type="entry name" value="L30e-like"/>
    <property type="match status" value="1"/>
</dbReference>
<evidence type="ECO:0000313" key="7">
    <source>
        <dbReference type="Proteomes" id="UP000823604"/>
    </source>
</evidence>
<evidence type="ECO:0000256" key="2">
    <source>
        <dbReference type="ARBA" id="ARBA00022603"/>
    </source>
</evidence>
<dbReference type="InterPro" id="IPR001537">
    <property type="entry name" value="SpoU_MeTrfase"/>
</dbReference>
<keyword evidence="2 6" id="KW-0489">Methyltransferase</keyword>
<dbReference type="InterPro" id="IPR029064">
    <property type="entry name" value="Ribosomal_eL30-like_sf"/>
</dbReference>
<dbReference type="GO" id="GO:0006396">
    <property type="term" value="P:RNA processing"/>
    <property type="evidence" value="ECO:0007669"/>
    <property type="project" value="InterPro"/>
</dbReference>
<reference evidence="6" key="2">
    <citation type="journal article" date="2021" name="PeerJ">
        <title>Extensive microbial diversity within the chicken gut microbiome revealed by metagenomics and culture.</title>
        <authorList>
            <person name="Gilroy R."/>
            <person name="Ravi A."/>
            <person name="Getino M."/>
            <person name="Pursley I."/>
            <person name="Horton D.L."/>
            <person name="Alikhan N.F."/>
            <person name="Baker D."/>
            <person name="Gharbi K."/>
            <person name="Hall N."/>
            <person name="Watson M."/>
            <person name="Adriaenssens E.M."/>
            <person name="Foster-Nyarko E."/>
            <person name="Jarju S."/>
            <person name="Secka A."/>
            <person name="Antonio M."/>
            <person name="Oren A."/>
            <person name="Chaudhuri R.R."/>
            <person name="La Ragione R."/>
            <person name="Hildebrand F."/>
            <person name="Pallen M.J."/>
        </authorList>
    </citation>
    <scope>NUCLEOTIDE SEQUENCE</scope>
    <source>
        <strain evidence="6">B1-8020</strain>
    </source>
</reference>
<dbReference type="GO" id="GO:0032259">
    <property type="term" value="P:methylation"/>
    <property type="evidence" value="ECO:0007669"/>
    <property type="project" value="UniProtKB-KW"/>
</dbReference>
<keyword evidence="3" id="KW-0808">Transferase</keyword>
<sequence>MKIEKITSASNPKIRELLALMEKSRARREKRLFVVEGRRETRHCLEAGFIPRAIFYSPEITGGTPEDLLELIPEEAAGNTALFETSPSAYSKIAYREGTEGIVCEMHAKDDRGLSRLETGEHPLVVVLESVEKPGNIGAVLRSAEACGADALIVCDPKCDLYNPNLIRASIGAAFRVPTVACSSEEAIAWLKEKGIRILTAQLQDSEPYYDTDMKTGCAIVLGSEDKGLGHAWRNAADCHIRIPMLGRLDSLNVSVSAAILLYEAVRQRVGTKTL</sequence>
<dbReference type="CDD" id="cd18104">
    <property type="entry name" value="SpoU-like_RNA-MTase"/>
    <property type="match status" value="1"/>
</dbReference>
<accession>A0A9D9IHE1</accession>
<dbReference type="Proteomes" id="UP000823604">
    <property type="component" value="Unassembled WGS sequence"/>
</dbReference>
<dbReference type="Gene3D" id="3.40.1280.10">
    <property type="match status" value="1"/>
</dbReference>
<protein>
    <submittedName>
        <fullName evidence="6">RNA methyltransferase</fullName>
    </submittedName>
</protein>
<comment type="similarity">
    <text evidence="1">Belongs to the class IV-like SAM-binding methyltransferase superfamily. RNA methyltransferase TrmH family.</text>
</comment>
<evidence type="ECO:0000256" key="1">
    <source>
        <dbReference type="ARBA" id="ARBA00007228"/>
    </source>
</evidence>
<feature type="domain" description="tRNA/rRNA methyltransferase SpoU type" evidence="4">
    <location>
        <begin position="124"/>
        <end position="263"/>
    </location>
</feature>
<dbReference type="PANTHER" id="PTHR43191:SF2">
    <property type="entry name" value="RRNA METHYLTRANSFERASE 3, MITOCHONDRIAL"/>
    <property type="match status" value="1"/>
</dbReference>
<evidence type="ECO:0000259" key="5">
    <source>
        <dbReference type="Pfam" id="PF22435"/>
    </source>
</evidence>
<dbReference type="InterPro" id="IPR053888">
    <property type="entry name" value="MRM3-like_sub_bind"/>
</dbReference>
<organism evidence="6 7">
    <name type="scientific">Candidatus Merdivivens pullicola</name>
    <dbReference type="NCBI Taxonomy" id="2840872"/>
    <lineage>
        <taxon>Bacteria</taxon>
        <taxon>Pseudomonadati</taxon>
        <taxon>Bacteroidota</taxon>
        <taxon>Bacteroidia</taxon>
        <taxon>Bacteroidales</taxon>
        <taxon>Muribaculaceae</taxon>
        <taxon>Muribaculaceae incertae sedis</taxon>
        <taxon>Candidatus Merdivivens</taxon>
    </lineage>
</organism>
<dbReference type="EMBL" id="JADIMA010000036">
    <property type="protein sequence ID" value="MBO8472733.1"/>
    <property type="molecule type" value="Genomic_DNA"/>
</dbReference>
<dbReference type="GO" id="GO:0003723">
    <property type="term" value="F:RNA binding"/>
    <property type="evidence" value="ECO:0007669"/>
    <property type="project" value="InterPro"/>
</dbReference>
<dbReference type="Pfam" id="PF00588">
    <property type="entry name" value="SpoU_methylase"/>
    <property type="match status" value="1"/>
</dbReference>
<proteinExistence type="inferred from homology"/>
<dbReference type="AlphaFoldDB" id="A0A9D9IHE1"/>
<name>A0A9D9IHE1_9BACT</name>
<dbReference type="InterPro" id="IPR029028">
    <property type="entry name" value="Alpha/beta_knot_MTases"/>
</dbReference>
<evidence type="ECO:0000256" key="3">
    <source>
        <dbReference type="ARBA" id="ARBA00022679"/>
    </source>
</evidence>
<dbReference type="GO" id="GO:0008173">
    <property type="term" value="F:RNA methyltransferase activity"/>
    <property type="evidence" value="ECO:0007669"/>
    <property type="project" value="InterPro"/>
</dbReference>
<dbReference type="InterPro" id="IPR029026">
    <property type="entry name" value="tRNA_m1G_MTases_N"/>
</dbReference>
<dbReference type="Pfam" id="PF22435">
    <property type="entry name" value="MRM3-like_sub_bind"/>
    <property type="match status" value="1"/>
</dbReference>
<feature type="domain" description="MRM3-like substrate binding" evidence="5">
    <location>
        <begin position="11"/>
        <end position="103"/>
    </location>
</feature>
<dbReference type="Gene3D" id="3.30.1330.30">
    <property type="match status" value="1"/>
</dbReference>
<dbReference type="InterPro" id="IPR051259">
    <property type="entry name" value="rRNA_Methyltransferase"/>
</dbReference>
<dbReference type="PANTHER" id="PTHR43191">
    <property type="entry name" value="RRNA METHYLTRANSFERASE 3"/>
    <property type="match status" value="1"/>
</dbReference>
<gene>
    <name evidence="6" type="ORF">IAB81_03810</name>
</gene>
<comment type="caution">
    <text evidence="6">The sequence shown here is derived from an EMBL/GenBank/DDBJ whole genome shotgun (WGS) entry which is preliminary data.</text>
</comment>
<dbReference type="SUPFAM" id="SSF75217">
    <property type="entry name" value="alpha/beta knot"/>
    <property type="match status" value="1"/>
</dbReference>